<feature type="chain" id="PRO_5011966841" description="DUF732 domain-containing protein" evidence="1">
    <location>
        <begin position="21"/>
        <end position="113"/>
    </location>
</feature>
<keyword evidence="1" id="KW-0732">Signal</keyword>
<evidence type="ECO:0000256" key="1">
    <source>
        <dbReference type="SAM" id="SignalP"/>
    </source>
</evidence>
<keyword evidence="3" id="KW-1185">Reference proteome</keyword>
<gene>
    <name evidence="2" type="ORF">MSG_00894</name>
</gene>
<evidence type="ECO:0008006" key="4">
    <source>
        <dbReference type="Google" id="ProtNLM"/>
    </source>
</evidence>
<protein>
    <recommendedName>
        <fullName evidence="4">DUF732 domain-containing protein</fullName>
    </recommendedName>
</protein>
<organism evidence="2 3">
    <name type="scientific">Mycobacterium shigaense</name>
    <dbReference type="NCBI Taxonomy" id="722731"/>
    <lineage>
        <taxon>Bacteria</taxon>
        <taxon>Bacillati</taxon>
        <taxon>Actinomycetota</taxon>
        <taxon>Actinomycetes</taxon>
        <taxon>Mycobacteriales</taxon>
        <taxon>Mycobacteriaceae</taxon>
        <taxon>Mycobacterium</taxon>
        <taxon>Mycobacterium simiae complex</taxon>
    </lineage>
</organism>
<feature type="signal peptide" evidence="1">
    <location>
        <begin position="1"/>
        <end position="20"/>
    </location>
</feature>
<dbReference type="Pfam" id="PF05666">
    <property type="entry name" value="YcgJ"/>
    <property type="match status" value="1"/>
</dbReference>
<dbReference type="AlphaFoldDB" id="A0A1Z4EDM3"/>
<dbReference type="InterPro" id="IPR008617">
    <property type="entry name" value="Uncharacterised_YcgJ"/>
</dbReference>
<dbReference type="Proteomes" id="UP000217736">
    <property type="component" value="Chromosome"/>
</dbReference>
<evidence type="ECO:0000313" key="2">
    <source>
        <dbReference type="EMBL" id="BAX91053.1"/>
    </source>
</evidence>
<reference evidence="3" key="1">
    <citation type="submission" date="2017-06" db="EMBL/GenBank/DDBJ databases">
        <title>Complete Genome Sequence of Mycobacterium shigaense.</title>
        <authorList>
            <person name="Fukano H."/>
            <person name="Yoshida M."/>
            <person name="Kazumi Y."/>
            <person name="Ogura Y."/>
            <person name="Mitarai S."/>
            <person name="Hayashi T."/>
            <person name="Hoshino Y."/>
        </authorList>
    </citation>
    <scope>NUCLEOTIDE SEQUENCE [LARGE SCALE GENOMIC DNA]</scope>
    <source>
        <strain evidence="3">UN-152</strain>
    </source>
</reference>
<dbReference type="KEGG" id="mshg:MSG_00894"/>
<sequence>MFTMLSVALLPAMSAPPSHADDHAVFSPAPGVVCGHKVCVDKQGISFGLTALYLGDQAQDKLLSEGLVNLTEFTLDNGIFCDTKQQLCYLDRYFDAHGQRSPVSEKYTAMLFG</sequence>
<name>A0A1Z4EDM3_9MYCO</name>
<evidence type="ECO:0000313" key="3">
    <source>
        <dbReference type="Proteomes" id="UP000217736"/>
    </source>
</evidence>
<dbReference type="EMBL" id="AP018164">
    <property type="protein sequence ID" value="BAX91053.1"/>
    <property type="molecule type" value="Genomic_DNA"/>
</dbReference>
<accession>A0A1Z4EDM3</accession>
<proteinExistence type="predicted"/>